<gene>
    <name evidence="2" type="ORF">GZH46_01123</name>
</gene>
<feature type="compositionally biased region" description="Polar residues" evidence="1">
    <location>
        <begin position="75"/>
        <end position="102"/>
    </location>
</feature>
<evidence type="ECO:0008006" key="4">
    <source>
        <dbReference type="Google" id="ProtNLM"/>
    </source>
</evidence>
<protein>
    <recommendedName>
        <fullName evidence="4">C2H2-type domain-containing protein</fullName>
    </recommendedName>
</protein>
<feature type="compositionally biased region" description="Low complexity" evidence="1">
    <location>
        <begin position="134"/>
        <end position="173"/>
    </location>
</feature>
<keyword evidence="3" id="KW-1185">Reference proteome</keyword>
<evidence type="ECO:0000313" key="3">
    <source>
        <dbReference type="Proteomes" id="UP000825002"/>
    </source>
</evidence>
<feature type="compositionally biased region" description="Polar residues" evidence="1">
    <location>
        <begin position="364"/>
        <end position="374"/>
    </location>
</feature>
<feature type="compositionally biased region" description="Basic residues" evidence="1">
    <location>
        <begin position="376"/>
        <end position="386"/>
    </location>
</feature>
<feature type="compositionally biased region" description="Polar residues" evidence="1">
    <location>
        <begin position="326"/>
        <end position="350"/>
    </location>
</feature>
<reference evidence="2 3" key="1">
    <citation type="submission" date="2020-10" db="EMBL/GenBank/DDBJ databases">
        <authorList>
            <person name="Klimov P.B."/>
            <person name="Dyachkov S.M."/>
            <person name="Chetverikov P.E."/>
        </authorList>
    </citation>
    <scope>NUCLEOTIDE SEQUENCE [LARGE SCALE GENOMIC DNA]</scope>
    <source>
        <strain evidence="2">BMOC 18-1129-001#AD2665</strain>
        <tissue evidence="2">Entire mites</tissue>
    </source>
</reference>
<dbReference type="EMBL" id="JAIFTH010000169">
    <property type="protein sequence ID" value="KAG9510340.1"/>
    <property type="molecule type" value="Genomic_DNA"/>
</dbReference>
<feature type="compositionally biased region" description="Basic and acidic residues" evidence="1">
    <location>
        <begin position="121"/>
        <end position="133"/>
    </location>
</feature>
<comment type="caution">
    <text evidence="2">The sequence shown here is derived from an EMBL/GenBank/DDBJ whole genome shotgun (WGS) entry which is preliminary data.</text>
</comment>
<dbReference type="Proteomes" id="UP000825002">
    <property type="component" value="Unassembled WGS sequence"/>
</dbReference>
<feature type="compositionally biased region" description="Polar residues" evidence="1">
    <location>
        <begin position="270"/>
        <end position="304"/>
    </location>
</feature>
<proteinExistence type="predicted"/>
<sequence length="386" mass="42593">MADCAERLERSWDDNNKEMQSLIVDPSGIIIGQVAYKCALCRKICDSITEASLHYQVDHIQVAVNALRNTNSYSDAGSSMLPSTSTGRDTQQASCRNVNRNNGRPIPQSQRIQQRIRNRRDRIIRDRIRDRNQRATNSNSTSNSNKSSRTANTSSTNLTSSRRQNSNAALKSTSSERSRSSLTTNRPHDTNLAQAKTTDKDEIAPLGAAPKTLRVSARTLNGPRTRSTGSMLLNNGVNSEAAKTESAQQDDQRASPSPVQENKETDKTQPKPSSSIDNKNVQKRPPTNSSISHTSPKNKQTDSPNTKDEIKNNLTTTKEPNEDAVDSSSGSSRFIKTRSLYRSSSESAKQTGAKEREETKMPASAQTPASTPRSVRTPKRKRVQYS</sequence>
<feature type="non-terminal residue" evidence="2">
    <location>
        <position position="386"/>
    </location>
</feature>
<accession>A0ABQ7SA85</accession>
<feature type="region of interest" description="Disordered" evidence="1">
    <location>
        <begin position="75"/>
        <end position="386"/>
    </location>
</feature>
<feature type="compositionally biased region" description="Polar residues" evidence="1">
    <location>
        <begin position="218"/>
        <end position="238"/>
    </location>
</feature>
<evidence type="ECO:0000256" key="1">
    <source>
        <dbReference type="SAM" id="MobiDB-lite"/>
    </source>
</evidence>
<organism evidence="2 3">
    <name type="scientific">Fragariocoptes setiger</name>
    <dbReference type="NCBI Taxonomy" id="1670756"/>
    <lineage>
        <taxon>Eukaryota</taxon>
        <taxon>Metazoa</taxon>
        <taxon>Ecdysozoa</taxon>
        <taxon>Arthropoda</taxon>
        <taxon>Chelicerata</taxon>
        <taxon>Arachnida</taxon>
        <taxon>Acari</taxon>
        <taxon>Acariformes</taxon>
        <taxon>Trombidiformes</taxon>
        <taxon>Prostigmata</taxon>
        <taxon>Eupodina</taxon>
        <taxon>Eriophyoidea</taxon>
        <taxon>Phytoptidae</taxon>
        <taxon>Fragariocoptes</taxon>
    </lineage>
</organism>
<feature type="compositionally biased region" description="Polar residues" evidence="1">
    <location>
        <begin position="245"/>
        <end position="260"/>
    </location>
</feature>
<evidence type="ECO:0000313" key="2">
    <source>
        <dbReference type="EMBL" id="KAG9510340.1"/>
    </source>
</evidence>
<name>A0ABQ7SA85_9ACAR</name>